<dbReference type="Proteomes" id="UP000661691">
    <property type="component" value="Unassembled WGS sequence"/>
</dbReference>
<gene>
    <name evidence="1" type="ORF">IC620_16130</name>
</gene>
<sequence>MTLNIPIQWKRATTVTGIRKRDCAEIRGRTGHILLLEGERSGEFLCGARIRNQLAHELLNVNTKTDEARVVTCQRCIKRAQQNKWAV</sequence>
<evidence type="ECO:0000313" key="2">
    <source>
        <dbReference type="Proteomes" id="UP000661691"/>
    </source>
</evidence>
<organism evidence="1 2">
    <name type="scientific">Polycladospora coralii</name>
    <dbReference type="NCBI Taxonomy" id="2771432"/>
    <lineage>
        <taxon>Bacteria</taxon>
        <taxon>Bacillati</taxon>
        <taxon>Bacillota</taxon>
        <taxon>Bacilli</taxon>
        <taxon>Bacillales</taxon>
        <taxon>Thermoactinomycetaceae</taxon>
        <taxon>Polycladospora</taxon>
    </lineage>
</organism>
<name>A0A926RV70_9BACL</name>
<protein>
    <submittedName>
        <fullName evidence="1">Uncharacterized protein</fullName>
    </submittedName>
</protein>
<proteinExistence type="predicted"/>
<accession>A0A926RV70</accession>
<comment type="caution">
    <text evidence="1">The sequence shown here is derived from an EMBL/GenBank/DDBJ whole genome shotgun (WGS) entry which is preliminary data.</text>
</comment>
<dbReference type="AlphaFoldDB" id="A0A926RV70"/>
<reference evidence="2" key="1">
    <citation type="submission" date="2022-10" db="EMBL/GenBank/DDBJ databases">
        <title>A novel bacterium of genus Hazenella, isolated from South China Sea.</title>
        <authorList>
            <person name="Huang H."/>
            <person name="Mo K."/>
            <person name="Hu Y."/>
        </authorList>
    </citation>
    <scope>NUCLEOTIDE SEQUENCE [LARGE SCALE GENOMIC DNA]</scope>
    <source>
        <strain evidence="2">IB182357</strain>
    </source>
</reference>
<keyword evidence="2" id="KW-1185">Reference proteome</keyword>
<dbReference type="EMBL" id="JACXAH010000043">
    <property type="protein sequence ID" value="MBD1373873.1"/>
    <property type="molecule type" value="Genomic_DNA"/>
</dbReference>
<evidence type="ECO:0000313" key="1">
    <source>
        <dbReference type="EMBL" id="MBD1373873.1"/>
    </source>
</evidence>
<dbReference type="RefSeq" id="WP_224749820.1">
    <property type="nucleotide sequence ID" value="NZ_JACXAH010000043.1"/>
</dbReference>